<dbReference type="EMBL" id="JASJOU010000001">
    <property type="protein sequence ID" value="MDJ1500037.1"/>
    <property type="molecule type" value="Genomic_DNA"/>
</dbReference>
<gene>
    <name evidence="1" type="ORF">QNI22_05250</name>
</gene>
<accession>A0AAE3R1S9</accession>
<name>A0AAE3R1S9_9BACT</name>
<evidence type="ECO:0000313" key="2">
    <source>
        <dbReference type="Proteomes" id="UP001232063"/>
    </source>
</evidence>
<comment type="caution">
    <text evidence="1">The sequence shown here is derived from an EMBL/GenBank/DDBJ whole genome shotgun (WGS) entry which is preliminary data.</text>
</comment>
<dbReference type="RefSeq" id="WP_314509568.1">
    <property type="nucleotide sequence ID" value="NZ_JASJOU010000001.1"/>
</dbReference>
<proteinExistence type="predicted"/>
<dbReference type="AlphaFoldDB" id="A0AAE3R1S9"/>
<protein>
    <submittedName>
        <fullName evidence="1">Uncharacterized protein</fullName>
    </submittedName>
</protein>
<reference evidence="1" key="1">
    <citation type="submission" date="2023-05" db="EMBL/GenBank/DDBJ databases">
        <authorList>
            <person name="Zhang X."/>
        </authorList>
    </citation>
    <scope>NUCLEOTIDE SEQUENCE</scope>
    <source>
        <strain evidence="1">BD1B2-1</strain>
    </source>
</reference>
<dbReference type="Proteomes" id="UP001232063">
    <property type="component" value="Unassembled WGS sequence"/>
</dbReference>
<organism evidence="1 2">
    <name type="scientific">Xanthocytophaga agilis</name>
    <dbReference type="NCBI Taxonomy" id="3048010"/>
    <lineage>
        <taxon>Bacteria</taxon>
        <taxon>Pseudomonadati</taxon>
        <taxon>Bacteroidota</taxon>
        <taxon>Cytophagia</taxon>
        <taxon>Cytophagales</taxon>
        <taxon>Rhodocytophagaceae</taxon>
        <taxon>Xanthocytophaga</taxon>
    </lineage>
</organism>
<sequence length="162" mass="18539">MGHHITAILLKGDYDISLAESFDLLGVRLDKTITMFFIDSYFSAYWQVKLGITGFLDRNDADYLPSENVLAHLMEQISKQKDPIFALIETDYFGGMGKQYANVYTNKVLVDKNIKTINQALAYLGVKRRSKLDEFDTVGLGNYRSNPEYLEKYMDLANELDL</sequence>
<keyword evidence="2" id="KW-1185">Reference proteome</keyword>
<evidence type="ECO:0000313" key="1">
    <source>
        <dbReference type="EMBL" id="MDJ1500037.1"/>
    </source>
</evidence>